<keyword evidence="2" id="KW-0328">Glycosyltransferase</keyword>
<keyword evidence="7" id="KW-0472">Membrane</keyword>
<dbReference type="Proteomes" id="UP000594059">
    <property type="component" value="Chromosome"/>
</dbReference>
<accession>A0A7S6ZRI8</accession>
<name>A0A7S6ZRI8_9GAMM</name>
<dbReference type="Gene3D" id="3.90.550.10">
    <property type="entry name" value="Spore Coat Polysaccharide Biosynthesis Protein SpsA, Chain A"/>
    <property type="match status" value="1"/>
</dbReference>
<evidence type="ECO:0000256" key="2">
    <source>
        <dbReference type="ARBA" id="ARBA00022676"/>
    </source>
</evidence>
<feature type="region of interest" description="Disordered" evidence="8">
    <location>
        <begin position="259"/>
        <end position="285"/>
    </location>
</feature>
<evidence type="ECO:0000313" key="10">
    <source>
        <dbReference type="EMBL" id="QOW18858.1"/>
    </source>
</evidence>
<dbReference type="KEGG" id="lcic:INQ41_09235"/>
<protein>
    <submittedName>
        <fullName evidence="10">Glycosyltransferase family 2 protein</fullName>
    </submittedName>
</protein>
<keyword evidence="6" id="KW-1133">Transmembrane helix</keyword>
<dbReference type="GO" id="GO:0099621">
    <property type="term" value="F:undecaprenyl-phosphate 4-deoxy-4-formamido-L-arabinose transferase activity"/>
    <property type="evidence" value="ECO:0007669"/>
    <property type="project" value="TreeGrafter"/>
</dbReference>
<dbReference type="PANTHER" id="PTHR48090:SF3">
    <property type="entry name" value="UNDECAPRENYL-PHOSPHATE 4-DEOXY-4-FORMAMIDO-L-ARABINOSE TRANSFERASE"/>
    <property type="match status" value="1"/>
</dbReference>
<dbReference type="FunFam" id="3.90.550.10:FF:000170">
    <property type="entry name" value="Dolichol-phosphate mannosyltransferase"/>
    <property type="match status" value="1"/>
</dbReference>
<evidence type="ECO:0000256" key="3">
    <source>
        <dbReference type="ARBA" id="ARBA00022679"/>
    </source>
</evidence>
<keyword evidence="4" id="KW-0812">Transmembrane</keyword>
<keyword evidence="3 10" id="KW-0808">Transferase</keyword>
<dbReference type="GO" id="GO:0009103">
    <property type="term" value="P:lipopolysaccharide biosynthetic process"/>
    <property type="evidence" value="ECO:0007669"/>
    <property type="project" value="UniProtKB-KW"/>
</dbReference>
<evidence type="ECO:0000256" key="8">
    <source>
        <dbReference type="SAM" id="MobiDB-lite"/>
    </source>
</evidence>
<feature type="domain" description="Glycosyltransferase 2-like" evidence="9">
    <location>
        <begin position="27"/>
        <end position="188"/>
    </location>
</feature>
<evidence type="ECO:0000259" key="9">
    <source>
        <dbReference type="Pfam" id="PF00535"/>
    </source>
</evidence>
<evidence type="ECO:0000256" key="6">
    <source>
        <dbReference type="ARBA" id="ARBA00022989"/>
    </source>
</evidence>
<reference evidence="10 11" key="1">
    <citation type="submission" date="2020-10" db="EMBL/GenBank/DDBJ databases">
        <title>complete genome sequencing of Lysobacter sp. H21R20.</title>
        <authorList>
            <person name="Bae J.-W."/>
            <person name="Lee S.-Y."/>
        </authorList>
    </citation>
    <scope>NUCLEOTIDE SEQUENCE [LARGE SCALE GENOMIC DNA]</scope>
    <source>
        <strain evidence="10 11">H21R20</strain>
    </source>
</reference>
<keyword evidence="11" id="KW-1185">Reference proteome</keyword>
<proteinExistence type="predicted"/>
<gene>
    <name evidence="10" type="ORF">INQ41_09235</name>
</gene>
<dbReference type="SUPFAM" id="SSF53448">
    <property type="entry name" value="Nucleotide-diphospho-sugar transferases"/>
    <property type="match status" value="1"/>
</dbReference>
<dbReference type="Pfam" id="PF00535">
    <property type="entry name" value="Glycos_transf_2"/>
    <property type="match status" value="1"/>
</dbReference>
<keyword evidence="5" id="KW-0448">Lipopolysaccharide biosynthesis</keyword>
<keyword evidence="1" id="KW-1003">Cell membrane</keyword>
<dbReference type="EMBL" id="CP063656">
    <property type="protein sequence ID" value="QOW18858.1"/>
    <property type="molecule type" value="Genomic_DNA"/>
</dbReference>
<evidence type="ECO:0000256" key="5">
    <source>
        <dbReference type="ARBA" id="ARBA00022985"/>
    </source>
</evidence>
<organism evidence="10 11">
    <name type="scientific">Novilysobacter ciconiae</name>
    <dbReference type="NCBI Taxonomy" id="2781022"/>
    <lineage>
        <taxon>Bacteria</taxon>
        <taxon>Pseudomonadati</taxon>
        <taxon>Pseudomonadota</taxon>
        <taxon>Gammaproteobacteria</taxon>
        <taxon>Lysobacterales</taxon>
        <taxon>Lysobacteraceae</taxon>
        <taxon>Novilysobacter</taxon>
    </lineage>
</organism>
<dbReference type="GO" id="GO:0005886">
    <property type="term" value="C:plasma membrane"/>
    <property type="evidence" value="ECO:0007669"/>
    <property type="project" value="TreeGrafter"/>
</dbReference>
<evidence type="ECO:0000256" key="1">
    <source>
        <dbReference type="ARBA" id="ARBA00022475"/>
    </source>
</evidence>
<evidence type="ECO:0000313" key="11">
    <source>
        <dbReference type="Proteomes" id="UP000594059"/>
    </source>
</evidence>
<dbReference type="PANTHER" id="PTHR48090">
    <property type="entry name" value="UNDECAPRENYL-PHOSPHATE 4-DEOXY-4-FORMAMIDO-L-ARABINOSE TRANSFERASE-RELATED"/>
    <property type="match status" value="1"/>
</dbReference>
<evidence type="ECO:0000256" key="4">
    <source>
        <dbReference type="ARBA" id="ARBA00022692"/>
    </source>
</evidence>
<dbReference type="CDD" id="cd04179">
    <property type="entry name" value="DPM_DPG-synthase_like"/>
    <property type="match status" value="1"/>
</dbReference>
<dbReference type="AlphaFoldDB" id="A0A7S6ZRI8"/>
<dbReference type="InterPro" id="IPR050256">
    <property type="entry name" value="Glycosyltransferase_2"/>
</dbReference>
<dbReference type="InterPro" id="IPR001173">
    <property type="entry name" value="Glyco_trans_2-like"/>
</dbReference>
<dbReference type="InterPro" id="IPR029044">
    <property type="entry name" value="Nucleotide-diphossugar_trans"/>
</dbReference>
<evidence type="ECO:0000256" key="7">
    <source>
        <dbReference type="ARBA" id="ARBA00023136"/>
    </source>
</evidence>
<sequence>MRVDRVQPVRFERPFRLAASEDVPELSVVIPLHNEAGNIGALLGEVCNALRGVVRFEVLCVDDASPDNTLEELRRSAADMPELRVLPLAEQAGQSTAIRVGVKAARGRWIATLDGDGQNDPADLPRLLAARDAAGDDIRLVAGWRTKRRDRWDKRLASRIANAVRQSLLHDATPDTGCGIKLFEREAFLDLPYFDHMHRYLPALMQRAGWRTISVPVNHRPRGAGTSHYTNLGRALVGLSDLWGVAWLVRRNRVAKVRPSALESAAPDSDQTPGERAIQMDRSSA</sequence>